<evidence type="ECO:0000313" key="6">
    <source>
        <dbReference type="EMBL" id="CAK9440191.1"/>
    </source>
</evidence>
<dbReference type="InterPro" id="IPR013918">
    <property type="entry name" value="Nucleotide_exch_fac_Fes1"/>
</dbReference>
<dbReference type="GeneID" id="92209487"/>
<comment type="similarity">
    <text evidence="1">Belongs to the FES1 family.</text>
</comment>
<feature type="domain" description="Nucleotide exchange factor Fes1" evidence="5">
    <location>
        <begin position="1"/>
        <end position="80"/>
    </location>
</feature>
<evidence type="ECO:0000256" key="1">
    <source>
        <dbReference type="ARBA" id="ARBA00011045"/>
    </source>
</evidence>
<evidence type="ECO:0000313" key="7">
    <source>
        <dbReference type="Proteomes" id="UP001497383"/>
    </source>
</evidence>
<protein>
    <recommendedName>
        <fullName evidence="3">Hsp70 nucleotide exchange factor FES1</fullName>
    </recommendedName>
    <alternativeName>
        <fullName evidence="2">Hsp70 nucleotide exchange factor fes1</fullName>
    </alternativeName>
</protein>
<dbReference type="SUPFAM" id="SSF48371">
    <property type="entry name" value="ARM repeat"/>
    <property type="match status" value="1"/>
</dbReference>
<dbReference type="Proteomes" id="UP001497383">
    <property type="component" value="Chromosome 5"/>
</dbReference>
<accession>A0ABP0ZUT7</accession>
<evidence type="ECO:0000256" key="4">
    <source>
        <dbReference type="ARBA" id="ARBA00022737"/>
    </source>
</evidence>
<dbReference type="Gene3D" id="1.25.10.10">
    <property type="entry name" value="Leucine-rich Repeat Variant"/>
    <property type="match status" value="1"/>
</dbReference>
<dbReference type="EMBL" id="OZ022409">
    <property type="protein sequence ID" value="CAK9440191.1"/>
    <property type="molecule type" value="Genomic_DNA"/>
</dbReference>
<dbReference type="PANTHER" id="PTHR19316">
    <property type="entry name" value="PROTEIN FOLDING REGULATOR"/>
    <property type="match status" value="1"/>
</dbReference>
<sequence length="288" mass="31790">MEKLLHWSIAQQSGDKAALDQVGEPDQKALNQLFGGPDEAALMKESLHVATNPKVDEKDKVIALENFEMLIENLDNANNIDNLGLWGQIVGLLSDNSAASQLRVLACGIVGVAVQNNPKSQEAFGKTKGLEALIEIASTTKDKQLQLKALYAISSFIRNYKPGYEEFDKLNGWKLVQFGENNNGNSIDAKYDLRVLSLVSSALSNGLTVDLEKQFKDLNLVHHLAAYLNLDSVTSVVDKSLNIISELNRDKYNYTDKEQYEVDRGIQVVEGLSDKLNIDDLNGAKQKP</sequence>
<dbReference type="InterPro" id="IPR050693">
    <property type="entry name" value="Hsp70_NEF-Inhibitors"/>
</dbReference>
<dbReference type="Pfam" id="PF08609">
    <property type="entry name" value="Fes1"/>
    <property type="match status" value="1"/>
</dbReference>
<keyword evidence="7" id="KW-1185">Reference proteome</keyword>
<name>A0ABP0ZUT7_9ASCO</name>
<dbReference type="RefSeq" id="XP_066831229.1">
    <property type="nucleotide sequence ID" value="XM_066974496.1"/>
</dbReference>
<evidence type="ECO:0000256" key="2">
    <source>
        <dbReference type="ARBA" id="ARBA00015214"/>
    </source>
</evidence>
<organism evidence="6 7">
    <name type="scientific">Lodderomyces beijingensis</name>
    <dbReference type="NCBI Taxonomy" id="1775926"/>
    <lineage>
        <taxon>Eukaryota</taxon>
        <taxon>Fungi</taxon>
        <taxon>Dikarya</taxon>
        <taxon>Ascomycota</taxon>
        <taxon>Saccharomycotina</taxon>
        <taxon>Pichiomycetes</taxon>
        <taxon>Debaryomycetaceae</taxon>
        <taxon>Candida/Lodderomyces clade</taxon>
        <taxon>Lodderomyces</taxon>
    </lineage>
</organism>
<dbReference type="InterPro" id="IPR016024">
    <property type="entry name" value="ARM-type_fold"/>
</dbReference>
<proteinExistence type="inferred from homology"/>
<dbReference type="InterPro" id="IPR011989">
    <property type="entry name" value="ARM-like"/>
</dbReference>
<evidence type="ECO:0000259" key="5">
    <source>
        <dbReference type="Pfam" id="PF08609"/>
    </source>
</evidence>
<gene>
    <name evidence="6" type="ORF">LODBEIA_P42910</name>
</gene>
<keyword evidence="4" id="KW-0677">Repeat</keyword>
<dbReference type="PANTHER" id="PTHR19316:SF18">
    <property type="entry name" value="HSP70-BINDING PROTEIN 1"/>
    <property type="match status" value="1"/>
</dbReference>
<reference evidence="6 7" key="1">
    <citation type="submission" date="2024-03" db="EMBL/GenBank/DDBJ databases">
        <authorList>
            <person name="Brejova B."/>
        </authorList>
    </citation>
    <scope>NUCLEOTIDE SEQUENCE [LARGE SCALE GENOMIC DNA]</scope>
    <source>
        <strain evidence="6 7">CBS 14171</strain>
    </source>
</reference>
<evidence type="ECO:0000256" key="3">
    <source>
        <dbReference type="ARBA" id="ARBA00020719"/>
    </source>
</evidence>